<keyword evidence="5" id="KW-0694">RNA-binding</keyword>
<organism evidence="7 8">
    <name type="scientific">Herpetosiphon geysericola</name>
    <dbReference type="NCBI Taxonomy" id="70996"/>
    <lineage>
        <taxon>Bacteria</taxon>
        <taxon>Bacillati</taxon>
        <taxon>Chloroflexota</taxon>
        <taxon>Chloroflexia</taxon>
        <taxon>Herpetosiphonales</taxon>
        <taxon>Herpetosiphonaceae</taxon>
        <taxon>Herpetosiphon</taxon>
    </lineage>
</organism>
<dbReference type="PANTHER" id="PTHR10746:SF6">
    <property type="entry name" value="LARGE RIBOSOMAL SUBUNIT PROTEIN UL4M"/>
    <property type="match status" value="1"/>
</dbReference>
<dbReference type="InterPro" id="IPR013005">
    <property type="entry name" value="Ribosomal_uL4-like"/>
</dbReference>
<gene>
    <name evidence="5" type="primary">rplD</name>
    <name evidence="7" type="ORF">SE18_18105</name>
</gene>
<dbReference type="SUPFAM" id="SSF52166">
    <property type="entry name" value="Ribosomal protein L4"/>
    <property type="match status" value="1"/>
</dbReference>
<sequence>MEAKLYNQAGQAIGTLELQDYIFGIEPNIPVMHQAVIRQLANARLGTHSTKTRGEVRGSTRKLYRQKGTGRARQGAIRAPHHSGGGVVHGPKPRKYTKDMPRKMRRLAVRSALSVKYADNQIIFLDDLSMNAPKTKDFLALLKNLPLVGEKTLVALGEKSDNITLSTSNLPNVKTLLAAYLNVRDLLNYDTLILPKSALSVVETILGKK</sequence>
<dbReference type="GO" id="GO:0005840">
    <property type="term" value="C:ribosome"/>
    <property type="evidence" value="ECO:0007669"/>
    <property type="project" value="UniProtKB-KW"/>
</dbReference>
<evidence type="ECO:0000313" key="8">
    <source>
        <dbReference type="Proteomes" id="UP000050277"/>
    </source>
</evidence>
<keyword evidence="5" id="KW-0699">rRNA-binding</keyword>
<evidence type="ECO:0000256" key="3">
    <source>
        <dbReference type="ARBA" id="ARBA00023274"/>
    </source>
</evidence>
<proteinExistence type="inferred from homology"/>
<dbReference type="OrthoDB" id="9803201at2"/>
<keyword evidence="8" id="KW-1185">Reference proteome</keyword>
<dbReference type="RefSeq" id="WP_054535854.1">
    <property type="nucleotide sequence ID" value="NZ_LGKP01000025.1"/>
</dbReference>
<evidence type="ECO:0000256" key="4">
    <source>
        <dbReference type="ARBA" id="ARBA00035244"/>
    </source>
</evidence>
<evidence type="ECO:0000256" key="1">
    <source>
        <dbReference type="ARBA" id="ARBA00010528"/>
    </source>
</evidence>
<evidence type="ECO:0000256" key="5">
    <source>
        <dbReference type="HAMAP-Rule" id="MF_01328"/>
    </source>
</evidence>
<evidence type="ECO:0000313" key="7">
    <source>
        <dbReference type="EMBL" id="KPL85529.1"/>
    </source>
</evidence>
<dbReference type="GO" id="GO:1990904">
    <property type="term" value="C:ribonucleoprotein complex"/>
    <property type="evidence" value="ECO:0007669"/>
    <property type="project" value="UniProtKB-KW"/>
</dbReference>
<dbReference type="PATRIC" id="fig|70996.4.peg.497"/>
<dbReference type="GO" id="GO:0003735">
    <property type="term" value="F:structural constituent of ribosome"/>
    <property type="evidence" value="ECO:0007669"/>
    <property type="project" value="InterPro"/>
</dbReference>
<dbReference type="GO" id="GO:0019843">
    <property type="term" value="F:rRNA binding"/>
    <property type="evidence" value="ECO:0007669"/>
    <property type="project" value="UniProtKB-UniRule"/>
</dbReference>
<evidence type="ECO:0000256" key="6">
    <source>
        <dbReference type="SAM" id="MobiDB-lite"/>
    </source>
</evidence>
<comment type="similarity">
    <text evidence="1 5">Belongs to the universal ribosomal protein uL4 family.</text>
</comment>
<dbReference type="InterPro" id="IPR002136">
    <property type="entry name" value="Ribosomal_uL4"/>
</dbReference>
<dbReference type="GO" id="GO:0006412">
    <property type="term" value="P:translation"/>
    <property type="evidence" value="ECO:0007669"/>
    <property type="project" value="UniProtKB-UniRule"/>
</dbReference>
<protein>
    <recommendedName>
        <fullName evidence="4 5">Large ribosomal subunit protein uL4</fullName>
    </recommendedName>
</protein>
<comment type="subunit">
    <text evidence="5">Part of the 50S ribosomal subunit.</text>
</comment>
<feature type="region of interest" description="Disordered" evidence="6">
    <location>
        <begin position="51"/>
        <end position="98"/>
    </location>
</feature>
<accession>A0A0P6Y0U7</accession>
<dbReference type="InterPro" id="IPR023574">
    <property type="entry name" value="Ribosomal_uL4_dom_sf"/>
</dbReference>
<dbReference type="PANTHER" id="PTHR10746">
    <property type="entry name" value="50S RIBOSOMAL PROTEIN L4"/>
    <property type="match status" value="1"/>
</dbReference>
<reference evidence="7 8" key="1">
    <citation type="submission" date="2015-07" db="EMBL/GenBank/DDBJ databases">
        <title>Whole genome sequence of Herpetosiphon geysericola DSM 7119.</title>
        <authorList>
            <person name="Hemp J."/>
            <person name="Ward L.M."/>
            <person name="Pace L.A."/>
            <person name="Fischer W.W."/>
        </authorList>
    </citation>
    <scope>NUCLEOTIDE SEQUENCE [LARGE SCALE GENOMIC DNA]</scope>
    <source>
        <strain evidence="7 8">DSM 7119</strain>
    </source>
</reference>
<comment type="caution">
    <text evidence="7">The sequence shown here is derived from an EMBL/GenBank/DDBJ whole genome shotgun (WGS) entry which is preliminary data.</text>
</comment>
<dbReference type="Proteomes" id="UP000050277">
    <property type="component" value="Unassembled WGS sequence"/>
</dbReference>
<evidence type="ECO:0000256" key="2">
    <source>
        <dbReference type="ARBA" id="ARBA00022980"/>
    </source>
</evidence>
<dbReference type="STRING" id="70996.SE18_18105"/>
<name>A0A0P6Y0U7_9CHLR</name>
<feature type="compositionally biased region" description="Basic residues" evidence="6">
    <location>
        <begin position="59"/>
        <end position="70"/>
    </location>
</feature>
<dbReference type="HAMAP" id="MF_01328_B">
    <property type="entry name" value="Ribosomal_uL4_B"/>
    <property type="match status" value="1"/>
</dbReference>
<keyword evidence="3 5" id="KW-0687">Ribonucleoprotein</keyword>
<dbReference type="AlphaFoldDB" id="A0A0P6Y0U7"/>
<dbReference type="Gene3D" id="3.40.1370.10">
    <property type="match status" value="1"/>
</dbReference>
<keyword evidence="2 5" id="KW-0689">Ribosomal protein</keyword>
<dbReference type="Pfam" id="PF00573">
    <property type="entry name" value="Ribosomal_L4"/>
    <property type="match status" value="1"/>
</dbReference>
<dbReference type="EMBL" id="LGKP01000025">
    <property type="protein sequence ID" value="KPL85529.1"/>
    <property type="molecule type" value="Genomic_DNA"/>
</dbReference>
<comment type="function">
    <text evidence="5">Forms part of the polypeptide exit tunnel.</text>
</comment>
<dbReference type="NCBIfam" id="TIGR03953">
    <property type="entry name" value="rplD_bact"/>
    <property type="match status" value="1"/>
</dbReference>
<comment type="function">
    <text evidence="5">One of the primary rRNA binding proteins, this protein initially binds near the 5'-end of the 23S rRNA. It is important during the early stages of 50S assembly. It makes multiple contacts with different domains of the 23S rRNA in the assembled 50S subunit and ribosome.</text>
</comment>